<dbReference type="CDD" id="cd20698">
    <property type="entry name" value="CdiI_Kp-like"/>
    <property type="match status" value="1"/>
</dbReference>
<reference evidence="2" key="1">
    <citation type="submission" date="2014-06" db="EMBL/GenBank/DDBJ databases">
        <authorList>
            <person name="Winans N.J."/>
            <person name="Newell P.D."/>
            <person name="Douglas A.E."/>
        </authorList>
    </citation>
    <scope>NUCLEOTIDE SEQUENCE [LARGE SCALE GENOMIC DNA]</scope>
    <source>
        <strain evidence="2">DmL_052</strain>
    </source>
</reference>
<dbReference type="Proteomes" id="UP000194946">
    <property type="component" value="Unassembled WGS sequence"/>
</dbReference>
<organism evidence="1 2">
    <name type="scientific">Commensalibacter intestini</name>
    <dbReference type="NCBI Taxonomy" id="479936"/>
    <lineage>
        <taxon>Bacteria</taxon>
        <taxon>Pseudomonadati</taxon>
        <taxon>Pseudomonadota</taxon>
        <taxon>Alphaproteobacteria</taxon>
        <taxon>Acetobacterales</taxon>
        <taxon>Acetobacteraceae</taxon>
    </lineage>
</organism>
<comment type="caution">
    <text evidence="1">The sequence shown here is derived from an EMBL/GenBank/DDBJ whole genome shotgun (WGS) entry which is preliminary data.</text>
</comment>
<protein>
    <submittedName>
        <fullName evidence="1">Uncharacterized protein</fullName>
    </submittedName>
</protein>
<dbReference type="AlphaFoldDB" id="A0A251ZSI4"/>
<evidence type="ECO:0000313" key="2">
    <source>
        <dbReference type="Proteomes" id="UP000194946"/>
    </source>
</evidence>
<gene>
    <name evidence="1" type="ORF">HK18_05150</name>
</gene>
<dbReference type="EMBL" id="JOPB01000031">
    <property type="protein sequence ID" value="OUI77627.1"/>
    <property type="molecule type" value="Genomic_DNA"/>
</dbReference>
<name>A0A251ZSI4_9PROT</name>
<keyword evidence="2" id="KW-1185">Reference proteome</keyword>
<proteinExistence type="predicted"/>
<evidence type="ECO:0000313" key="1">
    <source>
        <dbReference type="EMBL" id="OUI77627.1"/>
    </source>
</evidence>
<sequence>MFIKKSPNELDLLTFFESEPTFVDNDSLIYSYSYNDLNLSLIFTFSVIEGWIKVVTKYKDQILCEYLTEGVESFELGSDNGKEYICSNVTNSSNQTQIIVQIKPCISVNINTLVL</sequence>
<accession>A0A251ZSI4</accession>
<dbReference type="RefSeq" id="WP_086632768.1">
    <property type="nucleotide sequence ID" value="NZ_JOPB01000031.1"/>
</dbReference>